<accession>A0ABW4TQA1</accession>
<sequence>MGESVSTVLEEVRGAVIEVTPKYKGKSQLSVADLTVEQATQSFDIGFRDIDKGLSVDESQEAQHSCVFGLDLMFCD</sequence>
<proteinExistence type="predicted"/>
<evidence type="ECO:0000313" key="2">
    <source>
        <dbReference type="Proteomes" id="UP001597351"/>
    </source>
</evidence>
<gene>
    <name evidence="1" type="ORF">ACFSDE_15020</name>
</gene>
<dbReference type="Proteomes" id="UP001597351">
    <property type="component" value="Unassembled WGS sequence"/>
</dbReference>
<dbReference type="EMBL" id="JBHUGD010000003">
    <property type="protein sequence ID" value="MFD1948111.1"/>
    <property type="molecule type" value="Genomic_DNA"/>
</dbReference>
<dbReference type="RefSeq" id="WP_343919842.1">
    <property type="nucleotide sequence ID" value="NZ_BAAAJT010000002.1"/>
</dbReference>
<name>A0ABW4TQA1_9ACTN</name>
<keyword evidence="2" id="KW-1185">Reference proteome</keyword>
<reference evidence="2" key="1">
    <citation type="journal article" date="2019" name="Int. J. Syst. Evol. Microbiol.">
        <title>The Global Catalogue of Microorganisms (GCM) 10K type strain sequencing project: providing services to taxonomists for standard genome sequencing and annotation.</title>
        <authorList>
            <consortium name="The Broad Institute Genomics Platform"/>
            <consortium name="The Broad Institute Genome Sequencing Center for Infectious Disease"/>
            <person name="Wu L."/>
            <person name="Ma J."/>
        </authorList>
    </citation>
    <scope>NUCLEOTIDE SEQUENCE [LARGE SCALE GENOMIC DNA]</scope>
    <source>
        <strain evidence="2">CGMCC 1.12477</strain>
    </source>
</reference>
<organism evidence="1 2">
    <name type="scientific">Nocardioides aestuarii</name>
    <dbReference type="NCBI Taxonomy" id="252231"/>
    <lineage>
        <taxon>Bacteria</taxon>
        <taxon>Bacillati</taxon>
        <taxon>Actinomycetota</taxon>
        <taxon>Actinomycetes</taxon>
        <taxon>Propionibacteriales</taxon>
        <taxon>Nocardioidaceae</taxon>
        <taxon>Nocardioides</taxon>
    </lineage>
</organism>
<protein>
    <submittedName>
        <fullName evidence="1">Uncharacterized protein</fullName>
    </submittedName>
</protein>
<comment type="caution">
    <text evidence="1">The sequence shown here is derived from an EMBL/GenBank/DDBJ whole genome shotgun (WGS) entry which is preliminary data.</text>
</comment>
<evidence type="ECO:0000313" key="1">
    <source>
        <dbReference type="EMBL" id="MFD1948111.1"/>
    </source>
</evidence>